<dbReference type="AlphaFoldDB" id="A0AAW1NI61"/>
<proteinExistence type="predicted"/>
<name>A0AAW1NI61_9CHLO</name>
<keyword evidence="2" id="KW-1185">Reference proteome</keyword>
<comment type="caution">
    <text evidence="1">The sequence shown here is derived from an EMBL/GenBank/DDBJ whole genome shotgun (WGS) entry which is preliminary data.</text>
</comment>
<organism evidence="1 2">
    <name type="scientific">Symbiochloris irregularis</name>
    <dbReference type="NCBI Taxonomy" id="706552"/>
    <lineage>
        <taxon>Eukaryota</taxon>
        <taxon>Viridiplantae</taxon>
        <taxon>Chlorophyta</taxon>
        <taxon>core chlorophytes</taxon>
        <taxon>Trebouxiophyceae</taxon>
        <taxon>Trebouxiales</taxon>
        <taxon>Trebouxiaceae</taxon>
        <taxon>Symbiochloris</taxon>
    </lineage>
</organism>
<protein>
    <submittedName>
        <fullName evidence="1">Uncharacterized protein</fullName>
    </submittedName>
</protein>
<evidence type="ECO:0000313" key="2">
    <source>
        <dbReference type="Proteomes" id="UP001465755"/>
    </source>
</evidence>
<evidence type="ECO:0000313" key="1">
    <source>
        <dbReference type="EMBL" id="KAK9787118.1"/>
    </source>
</evidence>
<sequence length="134" mass="14341">MFPDAVQAVLSWHTLPHLDVKSLGRLACSCKAGRQLARSASLEVLHKAAATVLPPCHPVLVSHKAAWLTLPATQSALRPCQARQYVQAAVASQDLRTPEEQVSTVKMPVCQDRTQGSPASKTGSASCCIVKMEL</sequence>
<dbReference type="EMBL" id="JALJOQ010000255">
    <property type="protein sequence ID" value="KAK9787118.1"/>
    <property type="molecule type" value="Genomic_DNA"/>
</dbReference>
<reference evidence="1 2" key="1">
    <citation type="journal article" date="2024" name="Nat. Commun.">
        <title>Phylogenomics reveals the evolutionary origins of lichenization in chlorophyte algae.</title>
        <authorList>
            <person name="Puginier C."/>
            <person name="Libourel C."/>
            <person name="Otte J."/>
            <person name="Skaloud P."/>
            <person name="Haon M."/>
            <person name="Grisel S."/>
            <person name="Petersen M."/>
            <person name="Berrin J.G."/>
            <person name="Delaux P.M."/>
            <person name="Dal Grande F."/>
            <person name="Keller J."/>
        </authorList>
    </citation>
    <scope>NUCLEOTIDE SEQUENCE [LARGE SCALE GENOMIC DNA]</scope>
    <source>
        <strain evidence="1 2">SAG 2036</strain>
    </source>
</reference>
<gene>
    <name evidence="1" type="ORF">WJX73_007077</name>
</gene>
<accession>A0AAW1NI61</accession>
<dbReference type="Proteomes" id="UP001465755">
    <property type="component" value="Unassembled WGS sequence"/>
</dbReference>